<name>A0A191T974_ECOLX</name>
<evidence type="ECO:0000313" key="1">
    <source>
        <dbReference type="EMBL" id="ANI75650.1"/>
    </source>
</evidence>
<geneLocation type="plasmid" evidence="1">
    <name>ECO37P2</name>
</geneLocation>
<keyword evidence="1" id="KW-0614">Plasmid</keyword>
<dbReference type="EMBL" id="KU963390">
    <property type="protein sequence ID" value="ANI75594.1"/>
    <property type="molecule type" value="Genomic_DNA"/>
</dbReference>
<dbReference type="AlphaFoldDB" id="A0A191T974"/>
<proteinExistence type="predicted"/>
<sequence length="193" mass="22179">MADSTYDADKEAYTYNHFDIKIQLAKVVKVAQDVRDTGAALFDRALDWYSEEDQVKVLDTVTSNTKSLSKVDGLCNYLCRHLENESLYAYEPKMDRFNSMSTNEIIDYYKKVTNDLEKQVKTLEGMTIITHPSLEKEKPLMAFVMDDVKLYSSAIYNSLDDIERARDLNHVRTAIARGEEVQPRHIGAVIPRK</sequence>
<reference evidence="1" key="1">
    <citation type="submission" date="2016-03" db="EMBL/GenBank/DDBJ databases">
        <title>Resistome analysis of KPC-2-producing Escherichia coli ST224 strain isolated in Brazil using whole genome sequencing.</title>
        <authorList>
            <person name="Rossi I.G."/>
            <person name="Araujo B.F."/>
            <person name="Cerdeira L.T."/>
            <person name="Campos P.A."/>
            <person name="Royer S."/>
            <person name="Ferreira M.L."/>
            <person name="Batistao D.W.F."/>
            <person name="Souza T.A."/>
            <person name="Vancan S.I.S."/>
            <person name="Lincopan N."/>
            <person name="Gontijo-Filho P.P."/>
            <person name="Ribas R.M."/>
        </authorList>
    </citation>
    <scope>NUCLEOTIDE SEQUENCE</scope>
    <source>
        <strain evidence="1">ECO37</strain>
        <plasmid evidence="1">ECO37P2</plasmid>
    </source>
</reference>
<protein>
    <submittedName>
        <fullName evidence="1">Uncharacterized protein</fullName>
    </submittedName>
</protein>
<accession>A0A191T974</accession>
<dbReference type="RefSeq" id="WP_079975740.1">
    <property type="nucleotide sequence ID" value="NZ_BFNT01000033.1"/>
</dbReference>
<organism evidence="1">
    <name type="scientific">Escherichia coli</name>
    <dbReference type="NCBI Taxonomy" id="562"/>
    <lineage>
        <taxon>Bacteria</taxon>
        <taxon>Pseudomonadati</taxon>
        <taxon>Pseudomonadota</taxon>
        <taxon>Gammaproteobacteria</taxon>
        <taxon>Enterobacterales</taxon>
        <taxon>Enterobacteriaceae</taxon>
        <taxon>Escherichia</taxon>
    </lineage>
</organism>
<dbReference type="EMBL" id="KU963390">
    <property type="protein sequence ID" value="ANI75650.1"/>
    <property type="molecule type" value="Genomic_DNA"/>
</dbReference>